<reference evidence="1 2" key="1">
    <citation type="submission" date="2016-06" db="EMBL/GenBank/DDBJ databases">
        <title>Gene turnover analysis identifies the evolutionary adaptation of the extremophile Acidithiobacillus caldus.</title>
        <authorList>
            <person name="Zhang X."/>
        </authorList>
    </citation>
    <scope>NUCLEOTIDE SEQUENCE [LARGE SCALE GENOMIC DNA]</scope>
    <source>
        <strain evidence="1 2">S1</strain>
    </source>
</reference>
<dbReference type="AlphaFoldDB" id="A0A1E7YS36"/>
<evidence type="ECO:0000313" key="2">
    <source>
        <dbReference type="Proteomes" id="UP000175707"/>
    </source>
</evidence>
<organism evidence="1 2">
    <name type="scientific">Acidithiobacillus caldus</name>
    <dbReference type="NCBI Taxonomy" id="33059"/>
    <lineage>
        <taxon>Bacteria</taxon>
        <taxon>Pseudomonadati</taxon>
        <taxon>Pseudomonadota</taxon>
        <taxon>Acidithiobacillia</taxon>
        <taxon>Acidithiobacillales</taxon>
        <taxon>Acidithiobacillaceae</taxon>
        <taxon>Acidithiobacillus</taxon>
    </lineage>
</organism>
<accession>A0A1E7YS36</accession>
<dbReference type="EMBL" id="LZYH01001136">
    <property type="protein sequence ID" value="OFC40672.1"/>
    <property type="molecule type" value="Genomic_DNA"/>
</dbReference>
<proteinExistence type="predicted"/>
<gene>
    <name evidence="1" type="ORF">BAE30_16410</name>
</gene>
<protein>
    <submittedName>
        <fullName evidence="1">Uncharacterized protein</fullName>
    </submittedName>
</protein>
<evidence type="ECO:0000313" key="1">
    <source>
        <dbReference type="EMBL" id="OFC40672.1"/>
    </source>
</evidence>
<comment type="caution">
    <text evidence="1">The sequence shown here is derived from an EMBL/GenBank/DDBJ whole genome shotgun (WGS) entry which is preliminary data.</text>
</comment>
<sequence>MHQAKILILPYVFSVIEQRNESQPWLHHLEVTQVLNLPMAKTRGFPFSLRCGKRRSLAYRVWGRFMRPAPWNLKDQRAAQPIPIPDIHRGVGIGVRLMSTPGADVGMFMTFV</sequence>
<name>A0A1E7YS36_9PROT</name>
<dbReference type="Proteomes" id="UP000175707">
    <property type="component" value="Unassembled WGS sequence"/>
</dbReference>